<dbReference type="EMBL" id="JBHSQJ010000154">
    <property type="protein sequence ID" value="MFC5911322.1"/>
    <property type="molecule type" value="Genomic_DNA"/>
</dbReference>
<evidence type="ECO:0000313" key="2">
    <source>
        <dbReference type="Proteomes" id="UP001596174"/>
    </source>
</evidence>
<evidence type="ECO:0000313" key="1">
    <source>
        <dbReference type="EMBL" id="MFC5911322.1"/>
    </source>
</evidence>
<organism evidence="1 2">
    <name type="scientific">Streptacidiphilus monticola</name>
    <dbReference type="NCBI Taxonomy" id="2161674"/>
    <lineage>
        <taxon>Bacteria</taxon>
        <taxon>Bacillati</taxon>
        <taxon>Actinomycetota</taxon>
        <taxon>Actinomycetes</taxon>
        <taxon>Kitasatosporales</taxon>
        <taxon>Streptomycetaceae</taxon>
        <taxon>Streptacidiphilus</taxon>
    </lineage>
</organism>
<dbReference type="Proteomes" id="UP001596174">
    <property type="component" value="Unassembled WGS sequence"/>
</dbReference>
<comment type="caution">
    <text evidence="1">The sequence shown here is derived from an EMBL/GenBank/DDBJ whole genome shotgun (WGS) entry which is preliminary data.</text>
</comment>
<accession>A0ABW1GBM8</accession>
<reference evidence="2" key="1">
    <citation type="journal article" date="2019" name="Int. J. Syst. Evol. Microbiol.">
        <title>The Global Catalogue of Microorganisms (GCM) 10K type strain sequencing project: providing services to taxonomists for standard genome sequencing and annotation.</title>
        <authorList>
            <consortium name="The Broad Institute Genomics Platform"/>
            <consortium name="The Broad Institute Genome Sequencing Center for Infectious Disease"/>
            <person name="Wu L."/>
            <person name="Ma J."/>
        </authorList>
    </citation>
    <scope>NUCLEOTIDE SEQUENCE [LARGE SCALE GENOMIC DNA]</scope>
    <source>
        <strain evidence="2">JCM 4816</strain>
    </source>
</reference>
<keyword evidence="2" id="KW-1185">Reference proteome</keyword>
<protein>
    <submittedName>
        <fullName evidence="1">Uncharacterized protein</fullName>
    </submittedName>
</protein>
<name>A0ABW1GBM8_9ACTN</name>
<sequence>MTGTTGPGRARRERRGETVLQAQQQALLKEPIFARLASEWEEAGRTVPGRPDAEWIRLATPPGVSRLAPP</sequence>
<proteinExistence type="predicted"/>
<dbReference type="RefSeq" id="WP_380590078.1">
    <property type="nucleotide sequence ID" value="NZ_JBHSQJ010000154.1"/>
</dbReference>
<gene>
    <name evidence="1" type="ORF">ACFP3V_29470</name>
</gene>